<dbReference type="PANTHER" id="PTHR43155:SF2">
    <property type="entry name" value="CYCLIC DI-GMP PHOSPHODIESTERASE PA4108"/>
    <property type="match status" value="1"/>
</dbReference>
<sequence length="528" mass="61509">MPYRLKVKDSIFFKIYTFFSFILLFVFLFIHFFLLKNFERMTVYQFKIKTRSEVELLTKNFIQEFKNYKYSEVFSTVNTLLKSDPDLALVSLYQFSPSNKILEVKRNPFIELPLCNHNLLESPCFYREVKKIPSTLPIYVEVLYSTQRIHRKFELLRKRLIAVEVSSFLILFIAFLVSYFLLKRRTTRIIELLDSWQGGGFSKYKPKGKDEFSIIENKFLEMYDEIEREHSIDEKILNLTSYLLKLLIETKDENTFIKSLESKLKEILGVEVKVIKGNKIEKCKHSVSLINNKDIVICFKGKIPDHFLSILLNIIDMIFLAFRERIEKEKLFLQTITALANAIDAISPWTKGHSQRVAEISVLIGKEMGLKEEELEKLKISGILHDIGKIGVDKEIIDKRGKLTPKEYKEVKRHSTIGYEILRPIELLNDILPAVLYHHERCNGSGYPEGLKCKEIPSFAKIIAVADVIEALSAERPYKKSYSPEEVLKHLVENKGTLYDPEVVEAAVKAWREIEKLLPKKTDSDKLS</sequence>
<keyword evidence="5" id="KW-1185">Reference proteome</keyword>
<protein>
    <submittedName>
        <fullName evidence="4">HD-GYP domain-containing protein (C-di-GMP phosphodiesterase class II)</fullName>
    </submittedName>
</protein>
<dbReference type="OrthoDB" id="9377at2"/>
<gene>
    <name evidence="4" type="ORF">C7457_1565</name>
</gene>
<feature type="transmembrane region" description="Helical" evidence="1">
    <location>
        <begin position="15"/>
        <end position="35"/>
    </location>
</feature>
<feature type="transmembrane region" description="Helical" evidence="1">
    <location>
        <begin position="160"/>
        <end position="182"/>
    </location>
</feature>
<feature type="domain" description="HD" evidence="2">
    <location>
        <begin position="350"/>
        <end position="472"/>
    </location>
</feature>
<keyword evidence="1" id="KW-1133">Transmembrane helix</keyword>
<organism evidence="4 5">
    <name type="scientific">Thermovibrio guaymasensis</name>
    <dbReference type="NCBI Taxonomy" id="240167"/>
    <lineage>
        <taxon>Bacteria</taxon>
        <taxon>Pseudomonadati</taxon>
        <taxon>Aquificota</taxon>
        <taxon>Aquificia</taxon>
        <taxon>Desulfurobacteriales</taxon>
        <taxon>Desulfurobacteriaceae</taxon>
        <taxon>Thermovibrio</taxon>
    </lineage>
</organism>
<dbReference type="InterPro" id="IPR006674">
    <property type="entry name" value="HD_domain"/>
</dbReference>
<name>A0A420W5Y1_9BACT</name>
<dbReference type="PANTHER" id="PTHR43155">
    <property type="entry name" value="CYCLIC DI-GMP PHOSPHODIESTERASE PA4108-RELATED"/>
    <property type="match status" value="1"/>
</dbReference>
<reference evidence="4 5" key="1">
    <citation type="submission" date="2018-10" db="EMBL/GenBank/DDBJ databases">
        <title>Genomic Encyclopedia of Type Strains, Phase IV (KMG-IV): sequencing the most valuable type-strain genomes for metagenomic binning, comparative biology and taxonomic classification.</title>
        <authorList>
            <person name="Goeker M."/>
        </authorList>
    </citation>
    <scope>NUCLEOTIDE SEQUENCE [LARGE SCALE GENOMIC DNA]</scope>
    <source>
        <strain evidence="4 5">DSM 15521</strain>
    </source>
</reference>
<comment type="caution">
    <text evidence="4">The sequence shown here is derived from an EMBL/GenBank/DDBJ whole genome shotgun (WGS) entry which is preliminary data.</text>
</comment>
<evidence type="ECO:0000313" key="5">
    <source>
        <dbReference type="Proteomes" id="UP000280881"/>
    </source>
</evidence>
<dbReference type="Gene3D" id="1.10.3210.10">
    <property type="entry name" value="Hypothetical protein af1432"/>
    <property type="match status" value="1"/>
</dbReference>
<accession>A0A420W5Y1</accession>
<evidence type="ECO:0000259" key="2">
    <source>
        <dbReference type="PROSITE" id="PS51831"/>
    </source>
</evidence>
<dbReference type="RefSeq" id="WP_121171757.1">
    <property type="nucleotide sequence ID" value="NZ_RBIE01000004.1"/>
</dbReference>
<dbReference type="AlphaFoldDB" id="A0A420W5Y1"/>
<evidence type="ECO:0000259" key="3">
    <source>
        <dbReference type="PROSITE" id="PS51832"/>
    </source>
</evidence>
<keyword evidence="1" id="KW-0812">Transmembrane</keyword>
<dbReference type="Proteomes" id="UP000280881">
    <property type="component" value="Unassembled WGS sequence"/>
</dbReference>
<dbReference type="SMART" id="SM00471">
    <property type="entry name" value="HDc"/>
    <property type="match status" value="1"/>
</dbReference>
<dbReference type="EMBL" id="RBIE01000004">
    <property type="protein sequence ID" value="RKQ60485.1"/>
    <property type="molecule type" value="Genomic_DNA"/>
</dbReference>
<evidence type="ECO:0000313" key="4">
    <source>
        <dbReference type="EMBL" id="RKQ60485.1"/>
    </source>
</evidence>
<dbReference type="InterPro" id="IPR003607">
    <property type="entry name" value="HD/PDEase_dom"/>
</dbReference>
<dbReference type="CDD" id="cd00077">
    <property type="entry name" value="HDc"/>
    <property type="match status" value="1"/>
</dbReference>
<dbReference type="PROSITE" id="PS51832">
    <property type="entry name" value="HD_GYP"/>
    <property type="match status" value="1"/>
</dbReference>
<dbReference type="SUPFAM" id="SSF109604">
    <property type="entry name" value="HD-domain/PDEase-like"/>
    <property type="match status" value="1"/>
</dbReference>
<dbReference type="InterPro" id="IPR037522">
    <property type="entry name" value="HD_GYP_dom"/>
</dbReference>
<dbReference type="Pfam" id="PF13487">
    <property type="entry name" value="HD_5"/>
    <property type="match status" value="1"/>
</dbReference>
<keyword evidence="1" id="KW-0472">Membrane</keyword>
<proteinExistence type="predicted"/>
<evidence type="ECO:0000256" key="1">
    <source>
        <dbReference type="SAM" id="Phobius"/>
    </source>
</evidence>
<feature type="domain" description="HD-GYP" evidence="3">
    <location>
        <begin position="328"/>
        <end position="523"/>
    </location>
</feature>
<dbReference type="PROSITE" id="PS51831">
    <property type="entry name" value="HD"/>
    <property type="match status" value="1"/>
</dbReference>